<dbReference type="InterPro" id="IPR004798">
    <property type="entry name" value="CAX-like"/>
</dbReference>
<evidence type="ECO:0000256" key="7">
    <source>
        <dbReference type="ARBA" id="ARBA00023065"/>
    </source>
</evidence>
<keyword evidence="9" id="KW-0050">Antiport</keyword>
<dbReference type="InterPro" id="IPR044880">
    <property type="entry name" value="NCX_ion-bd_dom_sf"/>
</dbReference>
<evidence type="ECO:0000256" key="5">
    <source>
        <dbReference type="ARBA" id="ARBA00022837"/>
    </source>
</evidence>
<feature type="transmembrane region" description="Helical" evidence="9">
    <location>
        <begin position="283"/>
        <end position="306"/>
    </location>
</feature>
<evidence type="ECO:0000313" key="13">
    <source>
        <dbReference type="Proteomes" id="UP001189429"/>
    </source>
</evidence>
<comment type="similarity">
    <text evidence="9">Belongs to the Ca(2+):cation antiporter (CaCA) (TC 2.A.19) family.</text>
</comment>
<feature type="transmembrane region" description="Helical" evidence="9">
    <location>
        <begin position="354"/>
        <end position="374"/>
    </location>
</feature>
<evidence type="ECO:0000256" key="4">
    <source>
        <dbReference type="ARBA" id="ARBA00022692"/>
    </source>
</evidence>
<keyword evidence="3 9" id="KW-0109">Calcium transport</keyword>
<dbReference type="Proteomes" id="UP001189429">
    <property type="component" value="Unassembled WGS sequence"/>
</dbReference>
<keyword evidence="4 9" id="KW-0812">Transmembrane</keyword>
<comment type="caution">
    <text evidence="9">Lacks conserved residue(s) required for the propagation of feature annotation.</text>
</comment>
<reference evidence="12" key="1">
    <citation type="submission" date="2023-10" db="EMBL/GenBank/DDBJ databases">
        <authorList>
            <person name="Chen Y."/>
            <person name="Shah S."/>
            <person name="Dougan E. K."/>
            <person name="Thang M."/>
            <person name="Chan C."/>
        </authorList>
    </citation>
    <scope>NUCLEOTIDE SEQUENCE [LARGE SCALE GENOMIC DNA]</scope>
</reference>
<feature type="region of interest" description="Disordered" evidence="10">
    <location>
        <begin position="175"/>
        <end position="196"/>
    </location>
</feature>
<dbReference type="EMBL" id="CAUYUJ010011869">
    <property type="protein sequence ID" value="CAK0832732.1"/>
    <property type="molecule type" value="Genomic_DNA"/>
</dbReference>
<keyword evidence="7 9" id="KW-0406">Ion transport</keyword>
<keyword evidence="13" id="KW-1185">Reference proteome</keyword>
<name>A0ABN9SLQ3_9DINO</name>
<feature type="transmembrane region" description="Helical" evidence="9">
    <location>
        <begin position="536"/>
        <end position="554"/>
    </location>
</feature>
<protein>
    <recommendedName>
        <fullName evidence="11">Sodium/calcium exchanger membrane region domain-containing protein</fullName>
    </recommendedName>
</protein>
<evidence type="ECO:0000256" key="1">
    <source>
        <dbReference type="ARBA" id="ARBA00004127"/>
    </source>
</evidence>
<evidence type="ECO:0000256" key="6">
    <source>
        <dbReference type="ARBA" id="ARBA00022989"/>
    </source>
</evidence>
<proteinExistence type="inferred from homology"/>
<feature type="compositionally biased region" description="Low complexity" evidence="10">
    <location>
        <begin position="175"/>
        <end position="185"/>
    </location>
</feature>
<feature type="transmembrane region" description="Helical" evidence="9">
    <location>
        <begin position="499"/>
        <end position="524"/>
    </location>
</feature>
<dbReference type="PANTHER" id="PTHR31503">
    <property type="entry name" value="VACUOLAR CALCIUM ION TRANSPORTER"/>
    <property type="match status" value="1"/>
</dbReference>
<sequence>MPFCSREHCACLPSVAARLRAPLQSDRLWLWSLWGSSGNAAKTTAVAWARPFGGCPPADVRMWAQLAIQGALRADSVGQIPVCCLCGASLESTAHLVMHCLGLCAPAGQAIFHASAAENNTRPVPAASPRRAASHGSQGPGRPGPCRAMALQMYKAKRSGVWRCGLPDGEAGLPAAPRPAAAEGSPGTGSQSISGDYLPMSDGSPGLRSYEKPPERDCLGGFLTVLKSSPFLSVMLLFIPGGFACQWFSLPPTWIFLTNFMAVIPLAWLIGKSTEDLAAKTGQVVGGLLNATFGNIVEMMLCVASIRAGELEITKCTLLGSILSNLLLVMGCACLAGGLVKGKSKKQEFHKDGAYAEIAMLFLSVLALSMPTIYGDDMHEVDPHVKESVVKMSVCLSVLLLIGYALFLTFQLGTNAEDFGSDEEEGDPDMTPLTATILLIFCTITCDRSTDALIDALQGTISELGLSKEFIGIILLPIIGNAAEHYTAITVAMKDKMDLALGVAVGSSCQMALLVSPFAVLAGYALDKPMSLDFHAFQLSVLFMAIMSVASVLWSGQTHWLYGAVMLIAYFAVAVVYLCEPEGVSTFHDRRFKGGPQELRASWSPQGGLRP</sequence>
<evidence type="ECO:0000313" key="12">
    <source>
        <dbReference type="EMBL" id="CAK0832732.1"/>
    </source>
</evidence>
<dbReference type="Gene3D" id="1.20.1420.30">
    <property type="entry name" value="NCX, central ion-binding region"/>
    <property type="match status" value="1"/>
</dbReference>
<dbReference type="PANTHER" id="PTHR31503:SF22">
    <property type="entry name" value="VACUOLAR CALCIUM ION TRANSPORTER"/>
    <property type="match status" value="1"/>
</dbReference>
<feature type="domain" description="Sodium/calcium exchanger membrane region" evidence="11">
    <location>
        <begin position="435"/>
        <end position="576"/>
    </location>
</feature>
<evidence type="ECO:0000259" key="11">
    <source>
        <dbReference type="Pfam" id="PF01699"/>
    </source>
</evidence>
<accession>A0ABN9SLQ3</accession>
<dbReference type="NCBIfam" id="TIGR00378">
    <property type="entry name" value="cax"/>
    <property type="match status" value="1"/>
</dbReference>
<feature type="transmembrane region" description="Helical" evidence="9">
    <location>
        <begin position="389"/>
        <end position="410"/>
    </location>
</feature>
<evidence type="ECO:0000256" key="2">
    <source>
        <dbReference type="ARBA" id="ARBA00022448"/>
    </source>
</evidence>
<dbReference type="InterPro" id="IPR004837">
    <property type="entry name" value="NaCa_Exmemb"/>
</dbReference>
<evidence type="ECO:0000256" key="8">
    <source>
        <dbReference type="ARBA" id="ARBA00023136"/>
    </source>
</evidence>
<keyword evidence="5 9" id="KW-0106">Calcium</keyword>
<feature type="transmembrane region" description="Helical" evidence="9">
    <location>
        <begin position="560"/>
        <end position="579"/>
    </location>
</feature>
<feature type="transmembrane region" description="Helical" evidence="9">
    <location>
        <begin position="251"/>
        <end position="271"/>
    </location>
</feature>
<feature type="transmembrane region" description="Helical" evidence="9">
    <location>
        <begin position="318"/>
        <end position="342"/>
    </location>
</feature>
<evidence type="ECO:0000256" key="10">
    <source>
        <dbReference type="SAM" id="MobiDB-lite"/>
    </source>
</evidence>
<feature type="transmembrane region" description="Helical" evidence="9">
    <location>
        <begin position="470"/>
        <end position="493"/>
    </location>
</feature>
<dbReference type="InterPro" id="IPR004713">
    <property type="entry name" value="CaH_exchang"/>
</dbReference>
<comment type="caution">
    <text evidence="12">The sequence shown here is derived from an EMBL/GenBank/DDBJ whole genome shotgun (WGS) entry which is preliminary data.</text>
</comment>
<dbReference type="Pfam" id="PF01699">
    <property type="entry name" value="Na_Ca_ex"/>
    <property type="match status" value="2"/>
</dbReference>
<feature type="region of interest" description="Disordered" evidence="10">
    <location>
        <begin position="121"/>
        <end position="144"/>
    </location>
</feature>
<feature type="domain" description="Sodium/calcium exchanger membrane region" evidence="11">
    <location>
        <begin position="253"/>
        <end position="412"/>
    </location>
</feature>
<gene>
    <name evidence="12" type="ORF">PCOR1329_LOCUS30671</name>
</gene>
<keyword evidence="6 9" id="KW-1133">Transmembrane helix</keyword>
<evidence type="ECO:0000256" key="3">
    <source>
        <dbReference type="ARBA" id="ARBA00022568"/>
    </source>
</evidence>
<comment type="subcellular location">
    <subcellularLocation>
        <location evidence="1">Endomembrane system</location>
        <topology evidence="1">Multi-pass membrane protein</topology>
    </subcellularLocation>
</comment>
<organism evidence="12 13">
    <name type="scientific">Prorocentrum cordatum</name>
    <dbReference type="NCBI Taxonomy" id="2364126"/>
    <lineage>
        <taxon>Eukaryota</taxon>
        <taxon>Sar</taxon>
        <taxon>Alveolata</taxon>
        <taxon>Dinophyceae</taxon>
        <taxon>Prorocentrales</taxon>
        <taxon>Prorocentraceae</taxon>
        <taxon>Prorocentrum</taxon>
    </lineage>
</organism>
<keyword evidence="2 9" id="KW-0813">Transport</keyword>
<evidence type="ECO:0000256" key="9">
    <source>
        <dbReference type="RuleBase" id="RU365028"/>
    </source>
</evidence>
<feature type="transmembrane region" description="Helical" evidence="9">
    <location>
        <begin position="218"/>
        <end position="239"/>
    </location>
</feature>
<keyword evidence="8 9" id="KW-0472">Membrane</keyword>